<evidence type="ECO:0000256" key="2">
    <source>
        <dbReference type="HAMAP-Rule" id="MF_00338"/>
    </source>
</evidence>
<dbReference type="RefSeq" id="WP_231713918.1">
    <property type="nucleotide sequence ID" value="NZ_AP021876.1"/>
</dbReference>
<sequence length="230" mass="24732">MSDRYSVVFEGRIMPGKNADMVKERLQTTLKTDDQGIERLFSGSPVAIRKNTDLKTAEKYKQAFAVAGAFCEIRNETAPLAADSATSPDEAAAAPPPTRNEPPEEPPQPPVSAVKVHSITTSNGGKMIITNIETVPGKTVTEHFGLVSGSTIRAKHIGRDFMASLKNLVGGELKGYTQLLQESRQEAIHRMIEEARLMGANAVVNVRFSTSSVAQGAAELYAYGTAVTVK</sequence>
<dbReference type="AlphaFoldDB" id="A0A5K7ZVT1"/>
<gene>
    <name evidence="4" type="ORF">DSCO28_49250</name>
</gene>
<dbReference type="InterPro" id="IPR002765">
    <property type="entry name" value="UPF0145_YbjQ-like"/>
</dbReference>
<evidence type="ECO:0000313" key="4">
    <source>
        <dbReference type="EMBL" id="BBO84359.1"/>
    </source>
</evidence>
<comment type="similarity">
    <text evidence="1 2">Belongs to the UPF0145 family.</text>
</comment>
<name>A0A5K7ZVT1_9BACT</name>
<dbReference type="Gene3D" id="3.30.110.70">
    <property type="entry name" value="Hypothetical protein apc22750. Chain B"/>
    <property type="match status" value="1"/>
</dbReference>
<evidence type="ECO:0000313" key="5">
    <source>
        <dbReference type="Proteomes" id="UP000425960"/>
    </source>
</evidence>
<evidence type="ECO:0000256" key="1">
    <source>
        <dbReference type="ARBA" id="ARBA00010751"/>
    </source>
</evidence>
<protein>
    <recommendedName>
        <fullName evidence="2">UPF0145 protein DSCO28_49250</fullName>
    </recommendedName>
</protein>
<dbReference type="InterPro" id="IPR035439">
    <property type="entry name" value="UPF0145_dom_sf"/>
</dbReference>
<dbReference type="PANTHER" id="PTHR34068:SF2">
    <property type="entry name" value="UPF0145 PROTEIN SCO3412"/>
    <property type="match status" value="1"/>
</dbReference>
<dbReference type="HAMAP" id="MF_00338">
    <property type="entry name" value="UPF0145"/>
    <property type="match status" value="1"/>
</dbReference>
<feature type="region of interest" description="Disordered" evidence="3">
    <location>
        <begin position="80"/>
        <end position="112"/>
    </location>
</feature>
<proteinExistence type="inferred from homology"/>
<reference evidence="4 5" key="1">
    <citation type="submission" date="2019-11" db="EMBL/GenBank/DDBJ databases">
        <title>Comparative genomics of hydrocarbon-degrading Desulfosarcina strains.</title>
        <authorList>
            <person name="Watanabe M."/>
            <person name="Kojima H."/>
            <person name="Fukui M."/>
        </authorList>
    </citation>
    <scope>NUCLEOTIDE SEQUENCE [LARGE SCALE GENOMIC DNA]</scope>
    <source>
        <strain evidence="4 5">28bB2T</strain>
    </source>
</reference>
<dbReference type="EMBL" id="AP021876">
    <property type="protein sequence ID" value="BBO84359.1"/>
    <property type="molecule type" value="Genomic_DNA"/>
</dbReference>
<dbReference type="SUPFAM" id="SSF117782">
    <property type="entry name" value="YbjQ-like"/>
    <property type="match status" value="1"/>
</dbReference>
<feature type="compositionally biased region" description="Pro residues" evidence="3">
    <location>
        <begin position="94"/>
        <end position="110"/>
    </location>
</feature>
<dbReference type="Proteomes" id="UP000425960">
    <property type="component" value="Chromosome"/>
</dbReference>
<dbReference type="KEGG" id="dov:DSCO28_49250"/>
<accession>A0A5K7ZVT1</accession>
<organism evidence="4 5">
    <name type="scientific">Desulfosarcina ovata subsp. sediminis</name>
    <dbReference type="NCBI Taxonomy" id="885957"/>
    <lineage>
        <taxon>Bacteria</taxon>
        <taxon>Pseudomonadati</taxon>
        <taxon>Thermodesulfobacteriota</taxon>
        <taxon>Desulfobacteria</taxon>
        <taxon>Desulfobacterales</taxon>
        <taxon>Desulfosarcinaceae</taxon>
        <taxon>Desulfosarcina</taxon>
    </lineage>
</organism>
<dbReference type="PANTHER" id="PTHR34068">
    <property type="entry name" value="UPF0145 PROTEIN YBJQ"/>
    <property type="match status" value="1"/>
</dbReference>
<evidence type="ECO:0000256" key="3">
    <source>
        <dbReference type="SAM" id="MobiDB-lite"/>
    </source>
</evidence>
<dbReference type="Pfam" id="PF01906">
    <property type="entry name" value="YbjQ_1"/>
    <property type="match status" value="1"/>
</dbReference>